<evidence type="ECO:0000256" key="2">
    <source>
        <dbReference type="SAM" id="Phobius"/>
    </source>
</evidence>
<dbReference type="GeneID" id="73047171"/>
<dbReference type="Pfam" id="PF23933">
    <property type="entry name" value="DUF7269"/>
    <property type="match status" value="1"/>
</dbReference>
<proteinExistence type="predicted"/>
<dbReference type="EMBL" id="JBHSHT010000001">
    <property type="protein sequence ID" value="MFC4823910.1"/>
    <property type="molecule type" value="Genomic_DNA"/>
</dbReference>
<feature type="region of interest" description="Disordered" evidence="1">
    <location>
        <begin position="212"/>
        <end position="251"/>
    </location>
</feature>
<accession>A0ABD5PZI6</accession>
<reference evidence="3 4" key="1">
    <citation type="journal article" date="2019" name="Int. J. Syst. Evol. Microbiol.">
        <title>The Global Catalogue of Microorganisms (GCM) 10K type strain sequencing project: providing services to taxonomists for standard genome sequencing and annotation.</title>
        <authorList>
            <consortium name="The Broad Institute Genomics Platform"/>
            <consortium name="The Broad Institute Genome Sequencing Center for Infectious Disease"/>
            <person name="Wu L."/>
            <person name="Ma J."/>
        </authorList>
    </citation>
    <scope>NUCLEOTIDE SEQUENCE [LARGE SCALE GENOMIC DNA]</scope>
    <source>
        <strain evidence="3 4">XZYJ18</strain>
    </source>
</reference>
<evidence type="ECO:0000313" key="3">
    <source>
        <dbReference type="EMBL" id="MFC4823910.1"/>
    </source>
</evidence>
<evidence type="ECO:0000256" key="1">
    <source>
        <dbReference type="SAM" id="MobiDB-lite"/>
    </source>
</evidence>
<evidence type="ECO:0000313" key="4">
    <source>
        <dbReference type="Proteomes" id="UP001595945"/>
    </source>
</evidence>
<feature type="compositionally biased region" description="Low complexity" evidence="1">
    <location>
        <begin position="218"/>
        <end position="235"/>
    </location>
</feature>
<feature type="transmembrane region" description="Helical" evidence="2">
    <location>
        <begin position="20"/>
        <end position="40"/>
    </location>
</feature>
<keyword evidence="2" id="KW-0472">Membrane</keyword>
<feature type="transmembrane region" description="Helical" evidence="2">
    <location>
        <begin position="52"/>
        <end position="73"/>
    </location>
</feature>
<dbReference type="Proteomes" id="UP001595945">
    <property type="component" value="Unassembled WGS sequence"/>
</dbReference>
<keyword evidence="2" id="KW-1133">Transmembrane helix</keyword>
<feature type="compositionally biased region" description="Basic and acidic residues" evidence="1">
    <location>
        <begin position="236"/>
        <end position="251"/>
    </location>
</feature>
<sequence>MIPRLLGRASARVQQPQTLAVVGGASLALALGVAFLPWLFPAEMVRPVSTVVASPVSILLFGVAAGLLGANAFRESATGKSSESGPRAVGFDRRTRGRVPERAYYDEHRTTGETVDSVLGANPDETDDLYARRRNVRTRIRETAISVVADAERIDSETAAERISAGSWTDDPRAAAFLGGRRLAPLRTRIRDWASGERFERWATRAVAEIETIERSKPTGSDSGTGSPGSATANGDGRERNRDARLEVAER</sequence>
<name>A0ABD5PZI6_9EURY</name>
<gene>
    <name evidence="3" type="ORF">ACFO9K_06515</name>
</gene>
<comment type="caution">
    <text evidence="3">The sequence shown here is derived from an EMBL/GenBank/DDBJ whole genome shotgun (WGS) entry which is preliminary data.</text>
</comment>
<organism evidence="3 4">
    <name type="scientific">Halorussus aquaticus</name>
    <dbReference type="NCBI Taxonomy" id="2953748"/>
    <lineage>
        <taxon>Archaea</taxon>
        <taxon>Methanobacteriati</taxon>
        <taxon>Methanobacteriota</taxon>
        <taxon>Stenosarchaea group</taxon>
        <taxon>Halobacteria</taxon>
        <taxon>Halobacteriales</taxon>
        <taxon>Haladaptataceae</taxon>
        <taxon>Halorussus</taxon>
    </lineage>
</organism>
<dbReference type="InterPro" id="IPR055693">
    <property type="entry name" value="DUF7269"/>
</dbReference>
<keyword evidence="4" id="KW-1185">Reference proteome</keyword>
<protein>
    <submittedName>
        <fullName evidence="3">Uncharacterized protein</fullName>
    </submittedName>
</protein>
<keyword evidence="2" id="KW-0812">Transmembrane</keyword>
<dbReference type="AlphaFoldDB" id="A0ABD5PZI6"/>
<dbReference type="RefSeq" id="WP_254270129.1">
    <property type="nucleotide sequence ID" value="NZ_CP100401.1"/>
</dbReference>